<feature type="binding site" evidence="5">
    <location>
        <position position="57"/>
    </location>
    <ligand>
        <name>Mg(2+)</name>
        <dbReference type="ChEBI" id="CHEBI:18420"/>
    </ligand>
</feature>
<dbReference type="InterPro" id="IPR033715">
    <property type="entry name" value="GDPMH"/>
</dbReference>
<dbReference type="OrthoDB" id="9787880at2"/>
<dbReference type="InterPro" id="IPR015797">
    <property type="entry name" value="NUDIX_hydrolase-like_dom_sf"/>
</dbReference>
<dbReference type="Gene3D" id="3.90.79.10">
    <property type="entry name" value="Nucleoside Triphosphate Pyrophosphohydrolase"/>
    <property type="match status" value="1"/>
</dbReference>
<feature type="binding site" evidence="5">
    <location>
        <position position="131"/>
    </location>
    <ligand>
        <name>Mg(2+)</name>
        <dbReference type="ChEBI" id="CHEBI:18420"/>
    </ligand>
</feature>
<dbReference type="GO" id="GO:0046872">
    <property type="term" value="F:metal ion binding"/>
    <property type="evidence" value="ECO:0007669"/>
    <property type="project" value="UniProtKB-KW"/>
</dbReference>
<evidence type="ECO:0000256" key="2">
    <source>
        <dbReference type="ARBA" id="ARBA00022801"/>
    </source>
</evidence>
<accession>A0A0S7BJK6</accession>
<dbReference type="PROSITE" id="PS51462">
    <property type="entry name" value="NUDIX"/>
    <property type="match status" value="1"/>
</dbReference>
<comment type="cofactor">
    <cofactor evidence="5">
        <name>Mg(2+)</name>
        <dbReference type="ChEBI" id="CHEBI:18420"/>
    </cofactor>
    <text evidence="5">Binds 1 Mg(2+) ion per subunit.</text>
</comment>
<evidence type="ECO:0000256" key="1">
    <source>
        <dbReference type="ARBA" id="ARBA00022723"/>
    </source>
</evidence>
<evidence type="ECO:0000259" key="7">
    <source>
        <dbReference type="PROSITE" id="PS51462"/>
    </source>
</evidence>
<evidence type="ECO:0000256" key="4">
    <source>
        <dbReference type="PIRSR" id="PIRSR037599-1"/>
    </source>
</evidence>
<dbReference type="AlphaFoldDB" id="A0A0S7BJK6"/>
<proteinExistence type="predicted"/>
<dbReference type="CDD" id="cd03430">
    <property type="entry name" value="NUDIX_GDPMH_NudD"/>
    <property type="match status" value="1"/>
</dbReference>
<feature type="binding site" evidence="5">
    <location>
        <position position="77"/>
    </location>
    <ligand>
        <name>Mg(2+)</name>
        <dbReference type="ChEBI" id="CHEBI:18420"/>
    </ligand>
</feature>
<reference evidence="8" key="1">
    <citation type="submission" date="2015-07" db="EMBL/GenBank/DDBJ databases">
        <title>Draft Genome Sequences of Anaerolinea thermolimosa IMO-1, Bellilinea caldifistulae GOMI-1, Leptolinea tardivitalis YMTK-2, Levilinea saccharolytica KIBI-1,Longilinea arvoryzae KOME-1, Previously Described as Members of the Anaerolineaceae (Chloroflexi).</title>
        <authorList>
            <person name="Sekiguchi Y."/>
            <person name="Ohashi A."/>
            <person name="Matsuura N."/>
            <person name="Tourlousse M.D."/>
        </authorList>
    </citation>
    <scope>NUCLEOTIDE SEQUENCE [LARGE SCALE GENOMIC DNA]</scope>
    <source>
        <strain evidence="8">KOME-1</strain>
    </source>
</reference>
<dbReference type="SUPFAM" id="SSF55811">
    <property type="entry name" value="Nudix"/>
    <property type="match status" value="1"/>
</dbReference>
<dbReference type="STRING" id="360412.LARV_01886"/>
<feature type="domain" description="Nudix hydrolase" evidence="7">
    <location>
        <begin position="23"/>
        <end position="162"/>
    </location>
</feature>
<evidence type="ECO:0000256" key="3">
    <source>
        <dbReference type="ARBA" id="ARBA00022842"/>
    </source>
</evidence>
<evidence type="ECO:0000256" key="6">
    <source>
        <dbReference type="PIRSR" id="PIRSR037599-4"/>
    </source>
</evidence>
<dbReference type="NCBIfam" id="NF011963">
    <property type="entry name" value="PRK15434.1"/>
    <property type="match status" value="1"/>
</dbReference>
<feature type="site" description="Critical for catalysis" evidence="4">
    <location>
        <position position="132"/>
    </location>
</feature>
<keyword evidence="3 5" id="KW-0460">Magnesium</keyword>
<keyword evidence="2" id="KW-0378">Hydrolase</keyword>
<keyword evidence="9" id="KW-1185">Reference proteome</keyword>
<dbReference type="Proteomes" id="UP000055060">
    <property type="component" value="Unassembled WGS sequence"/>
</dbReference>
<feature type="short sequence motif" description="Nudix box" evidence="6">
    <location>
        <begin position="58"/>
        <end position="79"/>
    </location>
</feature>
<dbReference type="GO" id="GO:0008727">
    <property type="term" value="F:GDP-mannose mannosyl hydrolase activity"/>
    <property type="evidence" value="ECO:0007669"/>
    <property type="project" value="InterPro"/>
</dbReference>
<dbReference type="PANTHER" id="PTHR43046:SF12">
    <property type="entry name" value="GDP-MANNOSE MANNOSYL HYDROLASE"/>
    <property type="match status" value="1"/>
</dbReference>
<evidence type="ECO:0000313" key="9">
    <source>
        <dbReference type="Proteomes" id="UP000055060"/>
    </source>
</evidence>
<dbReference type="EMBL" id="DF967972">
    <property type="protein sequence ID" value="GAP14123.1"/>
    <property type="molecule type" value="Genomic_DNA"/>
</dbReference>
<dbReference type="Pfam" id="PF00293">
    <property type="entry name" value="NUDIX"/>
    <property type="match status" value="1"/>
</dbReference>
<gene>
    <name evidence="8" type="ORF">LARV_01886</name>
</gene>
<sequence length="173" mass="19679">MSNSTSFPEPLPASDFLTVLANTPLLAFDLLLRDPQERVLLGLRSNRPAQGYWFVPGGRVLKDERLEDAFLRITAAELGQSIPLTEGKFMGVYQHFYADNFSGRAGISTHYVVLGVELRLAQALLEKPLAQHSDWRWWSVEDLLISPEVHPNTRAYFNREQKTRALYPPFYSA</sequence>
<evidence type="ECO:0000256" key="5">
    <source>
        <dbReference type="PIRSR" id="PIRSR037599-3"/>
    </source>
</evidence>
<evidence type="ECO:0000313" key="8">
    <source>
        <dbReference type="EMBL" id="GAP14123.1"/>
    </source>
</evidence>
<dbReference type="InterPro" id="IPR000086">
    <property type="entry name" value="NUDIX_hydrolase_dom"/>
</dbReference>
<keyword evidence="1 5" id="KW-0479">Metal-binding</keyword>
<name>A0A0S7BJK6_9CHLR</name>
<dbReference type="PANTHER" id="PTHR43046">
    <property type="entry name" value="GDP-MANNOSE MANNOSYL HYDROLASE"/>
    <property type="match status" value="1"/>
</dbReference>
<dbReference type="RefSeq" id="WP_075073411.1">
    <property type="nucleotide sequence ID" value="NZ_DF967972.1"/>
</dbReference>
<protein>
    <submittedName>
        <fullName evidence="8">ADP-ribose pyrophosphatase</fullName>
    </submittedName>
</protein>
<dbReference type="PIRSF" id="PIRSF037599">
    <property type="entry name" value="GDPMH"/>
    <property type="match status" value="1"/>
</dbReference>
<organism evidence="8">
    <name type="scientific">Longilinea arvoryzae</name>
    <dbReference type="NCBI Taxonomy" id="360412"/>
    <lineage>
        <taxon>Bacteria</taxon>
        <taxon>Bacillati</taxon>
        <taxon>Chloroflexota</taxon>
        <taxon>Anaerolineae</taxon>
        <taxon>Anaerolineales</taxon>
        <taxon>Anaerolineaceae</taxon>
        <taxon>Longilinea</taxon>
    </lineage>
</organism>